<comment type="caution">
    <text evidence="2">The sequence shown here is derived from an EMBL/GenBank/DDBJ whole genome shotgun (WGS) entry which is preliminary data.</text>
</comment>
<dbReference type="AlphaFoldDB" id="A0AA41S8K0"/>
<accession>A0AA41S8K0</accession>
<evidence type="ECO:0000313" key="2">
    <source>
        <dbReference type="EMBL" id="MCL7030450.1"/>
    </source>
</evidence>
<proteinExistence type="predicted"/>
<evidence type="ECO:0000256" key="1">
    <source>
        <dbReference type="SAM" id="Phobius"/>
    </source>
</evidence>
<keyword evidence="1" id="KW-0812">Transmembrane</keyword>
<gene>
    <name evidence="2" type="ORF">MKW94_029976</name>
</gene>
<dbReference type="PANTHER" id="PTHR34656:SF1">
    <property type="entry name" value="PYRROLINE-5-CARBOXYLATE REDUCTASE"/>
    <property type="match status" value="1"/>
</dbReference>
<reference evidence="2" key="1">
    <citation type="submission" date="2022-03" db="EMBL/GenBank/DDBJ databases">
        <title>A functionally conserved STORR gene fusion in Papaver species that diverged 16.8 million years ago.</title>
        <authorList>
            <person name="Catania T."/>
        </authorList>
    </citation>
    <scope>NUCLEOTIDE SEQUENCE</scope>
    <source>
        <strain evidence="2">S-191538</strain>
    </source>
</reference>
<name>A0AA41S8K0_PAPNU</name>
<feature type="transmembrane region" description="Helical" evidence="1">
    <location>
        <begin position="23"/>
        <end position="56"/>
    </location>
</feature>
<organism evidence="2 3">
    <name type="scientific">Papaver nudicaule</name>
    <name type="common">Iceland poppy</name>
    <dbReference type="NCBI Taxonomy" id="74823"/>
    <lineage>
        <taxon>Eukaryota</taxon>
        <taxon>Viridiplantae</taxon>
        <taxon>Streptophyta</taxon>
        <taxon>Embryophyta</taxon>
        <taxon>Tracheophyta</taxon>
        <taxon>Spermatophyta</taxon>
        <taxon>Magnoliopsida</taxon>
        <taxon>Ranunculales</taxon>
        <taxon>Papaveraceae</taxon>
        <taxon>Papaveroideae</taxon>
        <taxon>Papaver</taxon>
    </lineage>
</organism>
<evidence type="ECO:0000313" key="3">
    <source>
        <dbReference type="Proteomes" id="UP001177140"/>
    </source>
</evidence>
<keyword evidence="1" id="KW-1133">Transmembrane helix</keyword>
<dbReference type="PANTHER" id="PTHR34656">
    <property type="entry name" value="PYRROLINE-5-CARBOXYLATE REDUCTASE"/>
    <property type="match status" value="1"/>
</dbReference>
<sequence>MGFLFVLVYDLILWSSWNFLQKFLVWCCIWSSINGAALAVAIPAMVVTWISVLVLLTFCGKPRKALVLEGRKITADITGFVIKKTEKLMWQSTGKICMVGSATTYSKEGYMLELSGSKSVRIE</sequence>
<keyword evidence="1" id="KW-0472">Membrane</keyword>
<dbReference type="EMBL" id="JAJJMA010101858">
    <property type="protein sequence ID" value="MCL7030450.1"/>
    <property type="molecule type" value="Genomic_DNA"/>
</dbReference>
<dbReference type="Proteomes" id="UP001177140">
    <property type="component" value="Unassembled WGS sequence"/>
</dbReference>
<keyword evidence="3" id="KW-1185">Reference proteome</keyword>
<protein>
    <submittedName>
        <fullName evidence="2">Uncharacterized protein</fullName>
    </submittedName>
</protein>